<dbReference type="PROSITE" id="PS50863">
    <property type="entry name" value="B3"/>
    <property type="match status" value="1"/>
</dbReference>
<dbReference type="InterPro" id="IPR003340">
    <property type="entry name" value="B3_DNA-bd"/>
</dbReference>
<evidence type="ECO:0000256" key="4">
    <source>
        <dbReference type="ARBA" id="ARBA00023163"/>
    </source>
</evidence>
<feature type="compositionally biased region" description="Basic and acidic residues" evidence="6">
    <location>
        <begin position="240"/>
        <end position="256"/>
    </location>
</feature>
<keyword evidence="5" id="KW-0539">Nucleus</keyword>
<keyword evidence="4" id="KW-0804">Transcription</keyword>
<dbReference type="SMART" id="SM01019">
    <property type="entry name" value="B3"/>
    <property type="match status" value="1"/>
</dbReference>
<feature type="region of interest" description="Disordered" evidence="6">
    <location>
        <begin position="240"/>
        <end position="280"/>
    </location>
</feature>
<feature type="domain" description="TF-B3" evidence="7">
    <location>
        <begin position="144"/>
        <end position="235"/>
    </location>
</feature>
<dbReference type="AlphaFoldDB" id="A0A921U4K3"/>
<dbReference type="EMBL" id="CM027688">
    <property type="protein sequence ID" value="KAG0518547.1"/>
    <property type="molecule type" value="Genomic_DNA"/>
</dbReference>
<protein>
    <recommendedName>
        <fullName evidence="7">TF-B3 domain-containing protein</fullName>
    </recommendedName>
</protein>
<dbReference type="SUPFAM" id="SSF101936">
    <property type="entry name" value="DNA-binding pseudobarrel domain"/>
    <property type="match status" value="1"/>
</dbReference>
<dbReference type="KEGG" id="sbi:8077012"/>
<keyword evidence="3" id="KW-0238">DNA-binding</keyword>
<keyword evidence="2" id="KW-0805">Transcription regulation</keyword>
<dbReference type="OrthoDB" id="1909330at2759"/>
<evidence type="ECO:0000313" key="8">
    <source>
        <dbReference type="EMBL" id="KAG0518547.1"/>
    </source>
</evidence>
<reference evidence="8" key="1">
    <citation type="journal article" date="2019" name="BMC Genomics">
        <title>A new reference genome for Sorghum bicolor reveals high levels of sequence similarity between sweet and grain genotypes: implications for the genetics of sugar metabolism.</title>
        <authorList>
            <person name="Cooper E.A."/>
            <person name="Brenton Z.W."/>
            <person name="Flinn B.S."/>
            <person name="Jenkins J."/>
            <person name="Shu S."/>
            <person name="Flowers D."/>
            <person name="Luo F."/>
            <person name="Wang Y."/>
            <person name="Xia P."/>
            <person name="Barry K."/>
            <person name="Daum C."/>
            <person name="Lipzen A."/>
            <person name="Yoshinaga Y."/>
            <person name="Schmutz J."/>
            <person name="Saski C."/>
            <person name="Vermerris W."/>
            <person name="Kresovich S."/>
        </authorList>
    </citation>
    <scope>NUCLEOTIDE SEQUENCE</scope>
</reference>
<evidence type="ECO:0000313" key="9">
    <source>
        <dbReference type="Proteomes" id="UP000807115"/>
    </source>
</evidence>
<gene>
    <name evidence="8" type="ORF">BDA96_09G185300</name>
</gene>
<feature type="region of interest" description="Disordered" evidence="6">
    <location>
        <begin position="1"/>
        <end position="20"/>
    </location>
</feature>
<dbReference type="GO" id="GO:0005634">
    <property type="term" value="C:nucleus"/>
    <property type="evidence" value="ECO:0007669"/>
    <property type="project" value="UniProtKB-SubCell"/>
</dbReference>
<accession>A0A921U4K3</accession>
<feature type="compositionally biased region" description="Low complexity" evidence="6">
    <location>
        <begin position="1"/>
        <end position="16"/>
    </location>
</feature>
<comment type="subcellular location">
    <subcellularLocation>
        <location evidence="1">Nucleus</location>
    </subcellularLocation>
</comment>
<proteinExistence type="predicted"/>
<feature type="compositionally biased region" description="Basic residues" evidence="6">
    <location>
        <begin position="270"/>
        <end position="280"/>
    </location>
</feature>
<dbReference type="OMA" id="KMASCQA"/>
<evidence type="ECO:0000256" key="6">
    <source>
        <dbReference type="SAM" id="MobiDB-lite"/>
    </source>
</evidence>
<dbReference type="PANTHER" id="PTHR31391">
    <property type="entry name" value="B3 DOMAIN-CONTAINING PROTEIN OS11G0197600-RELATED"/>
    <property type="match status" value="1"/>
</dbReference>
<dbReference type="CDD" id="cd10017">
    <property type="entry name" value="B3_DNA"/>
    <property type="match status" value="1"/>
</dbReference>
<dbReference type="InterPro" id="IPR015300">
    <property type="entry name" value="DNA-bd_pseudobarrel_sf"/>
</dbReference>
<evidence type="ECO:0000256" key="1">
    <source>
        <dbReference type="ARBA" id="ARBA00004123"/>
    </source>
</evidence>
<organism evidence="8 9">
    <name type="scientific">Sorghum bicolor</name>
    <name type="common">Sorghum</name>
    <name type="synonym">Sorghum vulgare</name>
    <dbReference type="NCBI Taxonomy" id="4558"/>
    <lineage>
        <taxon>Eukaryota</taxon>
        <taxon>Viridiplantae</taxon>
        <taxon>Streptophyta</taxon>
        <taxon>Embryophyta</taxon>
        <taxon>Tracheophyta</taxon>
        <taxon>Spermatophyta</taxon>
        <taxon>Magnoliopsida</taxon>
        <taxon>Liliopsida</taxon>
        <taxon>Poales</taxon>
        <taxon>Poaceae</taxon>
        <taxon>PACMAD clade</taxon>
        <taxon>Panicoideae</taxon>
        <taxon>Andropogonodae</taxon>
        <taxon>Andropogoneae</taxon>
        <taxon>Sorghinae</taxon>
        <taxon>Sorghum</taxon>
    </lineage>
</organism>
<reference evidence="8" key="2">
    <citation type="submission" date="2020-10" db="EMBL/GenBank/DDBJ databases">
        <authorList>
            <person name="Cooper E.A."/>
            <person name="Brenton Z.W."/>
            <person name="Flinn B.S."/>
            <person name="Jenkins J."/>
            <person name="Shu S."/>
            <person name="Flowers D."/>
            <person name="Luo F."/>
            <person name="Wang Y."/>
            <person name="Xia P."/>
            <person name="Barry K."/>
            <person name="Daum C."/>
            <person name="Lipzen A."/>
            <person name="Yoshinaga Y."/>
            <person name="Schmutz J."/>
            <person name="Saski C."/>
            <person name="Vermerris W."/>
            <person name="Kresovich S."/>
        </authorList>
    </citation>
    <scope>NUCLEOTIDE SEQUENCE</scope>
</reference>
<evidence type="ECO:0000259" key="7">
    <source>
        <dbReference type="PROSITE" id="PS50863"/>
    </source>
</evidence>
<dbReference type="InterPro" id="IPR044837">
    <property type="entry name" value="REM16-like"/>
</dbReference>
<evidence type="ECO:0000256" key="5">
    <source>
        <dbReference type="ARBA" id="ARBA00023242"/>
    </source>
</evidence>
<dbReference type="Proteomes" id="UP000807115">
    <property type="component" value="Chromosome 9"/>
</dbReference>
<evidence type="ECO:0000256" key="2">
    <source>
        <dbReference type="ARBA" id="ARBA00023015"/>
    </source>
</evidence>
<dbReference type="PANTHER" id="PTHR31391:SF3">
    <property type="entry name" value="B3 DOMAIN-CONTAINING PROTEIN OS05G0481400"/>
    <property type="match status" value="1"/>
</dbReference>
<dbReference type="Gene3D" id="2.40.330.10">
    <property type="entry name" value="DNA-binding pseudobarrel domain"/>
    <property type="match status" value="1"/>
</dbReference>
<dbReference type="Pfam" id="PF02362">
    <property type="entry name" value="B3"/>
    <property type="match status" value="1"/>
</dbReference>
<name>A0A921U4K3_SORBI</name>
<dbReference type="GO" id="GO:0003677">
    <property type="term" value="F:DNA binding"/>
    <property type="evidence" value="ECO:0007669"/>
    <property type="project" value="UniProtKB-KW"/>
</dbReference>
<comment type="caution">
    <text evidence="8">The sequence shown here is derived from an EMBL/GenBank/DDBJ whole genome shotgun (WGS) entry which is preliminary data.</text>
</comment>
<sequence length="280" mass="31522">MAAKASSAAAAASGAAYEEQRRKRVLENLKHLEDLGIKEMSKSLLQAARLQKQNKAGVRASPKARKKFDATEVRRSSRAKTTVSYKDDFAELDTFLRGIRRGGGRNTEHGREYTGRISSYQQQQRAFRKAEKLQDSLDPNNPSFVKTMVRSHVSSCFWLGLPTSFCKDNLPSKEFRMVLEDEEGVEFDAVYIGNRTGLSGGWRGFAMHHNLEEGDSLVFELAEHDRFKIYIIKAIDDDVKEAEPDDKNASGGTKEEPDQEESPVAEPPKGAKRRKLRGRR</sequence>
<evidence type="ECO:0000256" key="3">
    <source>
        <dbReference type="ARBA" id="ARBA00023125"/>
    </source>
</evidence>
<dbReference type="Gramene" id="EES19705">
    <property type="protein sequence ID" value="EES19705"/>
    <property type="gene ID" value="SORBI_3009G175800"/>
</dbReference>